<reference evidence="2" key="1">
    <citation type="submission" date="2016-04" db="EMBL/GenBank/DDBJ databases">
        <authorList>
            <person name="Calderon-Fernandez G.M.Sr."/>
        </authorList>
    </citation>
    <scope>NUCLEOTIDE SEQUENCE</scope>
    <source>
        <strain evidence="2">Int1</strain>
        <tissue evidence="2">Integument</tissue>
    </source>
</reference>
<organism evidence="2">
    <name type="scientific">Triatoma infestans</name>
    <name type="common">Assassin bug</name>
    <dbReference type="NCBI Taxonomy" id="30076"/>
    <lineage>
        <taxon>Eukaryota</taxon>
        <taxon>Metazoa</taxon>
        <taxon>Ecdysozoa</taxon>
        <taxon>Arthropoda</taxon>
        <taxon>Hexapoda</taxon>
        <taxon>Insecta</taxon>
        <taxon>Pterygota</taxon>
        <taxon>Neoptera</taxon>
        <taxon>Paraneoptera</taxon>
        <taxon>Hemiptera</taxon>
        <taxon>Heteroptera</taxon>
        <taxon>Panheteroptera</taxon>
        <taxon>Cimicomorpha</taxon>
        <taxon>Reduviidae</taxon>
        <taxon>Triatominae</taxon>
        <taxon>Triatoma</taxon>
    </lineage>
</organism>
<sequence length="51" mass="6385">FNNELLIYLLKSWLFIFFFFCEVAISVKFIRKIFIKNKKIWLFKIIFQCVM</sequence>
<feature type="non-terminal residue" evidence="2">
    <location>
        <position position="1"/>
    </location>
</feature>
<protein>
    <submittedName>
        <fullName evidence="2">Signal peptidase complex subunit 1</fullName>
    </submittedName>
</protein>
<dbReference type="AlphaFoldDB" id="A0A161MFY3"/>
<name>A0A161MFY3_TRIIF</name>
<keyword evidence="1" id="KW-0472">Membrane</keyword>
<keyword evidence="1" id="KW-1133">Transmembrane helix</keyword>
<accession>A0A161MFY3</accession>
<dbReference type="EMBL" id="GEMB01003349">
    <property type="protein sequence ID" value="JAR99865.1"/>
    <property type="molecule type" value="Transcribed_RNA"/>
</dbReference>
<feature type="transmembrane region" description="Helical" evidence="1">
    <location>
        <begin position="12"/>
        <end position="30"/>
    </location>
</feature>
<keyword evidence="1" id="KW-0812">Transmembrane</keyword>
<proteinExistence type="predicted"/>
<evidence type="ECO:0000313" key="2">
    <source>
        <dbReference type="EMBL" id="JAR99865.1"/>
    </source>
</evidence>
<reference evidence="2" key="2">
    <citation type="journal article" date="2017" name="J. Med. Entomol.">
        <title>Transcriptome Analysis of the Triatoma infestans (Hemiptera: Reduviidae) Integument.</title>
        <authorList>
            <person name="Calderon-Fernandez G.M."/>
            <person name="Moriconi D.E."/>
            <person name="Dulbecco A.B."/>
            <person name="Juarez M.P."/>
        </authorList>
    </citation>
    <scope>NUCLEOTIDE SEQUENCE</scope>
    <source>
        <strain evidence="2">Int1</strain>
        <tissue evidence="2">Integument</tissue>
    </source>
</reference>
<evidence type="ECO:0000256" key="1">
    <source>
        <dbReference type="SAM" id="Phobius"/>
    </source>
</evidence>